<accession>A0A0D0C6X7</accession>
<dbReference type="HOGENOM" id="CLU_2158712_0_0_1"/>
<feature type="compositionally biased region" description="Polar residues" evidence="1">
    <location>
        <begin position="73"/>
        <end position="84"/>
    </location>
</feature>
<protein>
    <submittedName>
        <fullName evidence="2">Uncharacterized protein</fullName>
    </submittedName>
</protein>
<feature type="region of interest" description="Disordered" evidence="1">
    <location>
        <begin position="1"/>
        <end position="84"/>
    </location>
</feature>
<evidence type="ECO:0000256" key="1">
    <source>
        <dbReference type="SAM" id="MobiDB-lite"/>
    </source>
</evidence>
<evidence type="ECO:0000313" key="3">
    <source>
        <dbReference type="Proteomes" id="UP000053593"/>
    </source>
</evidence>
<gene>
    <name evidence="2" type="ORF">GYMLUDRAFT_701526</name>
</gene>
<feature type="compositionally biased region" description="Low complexity" evidence="1">
    <location>
        <begin position="60"/>
        <end position="72"/>
    </location>
</feature>
<dbReference type="Proteomes" id="UP000053593">
    <property type="component" value="Unassembled WGS sequence"/>
</dbReference>
<organism evidence="2 3">
    <name type="scientific">Collybiopsis luxurians FD-317 M1</name>
    <dbReference type="NCBI Taxonomy" id="944289"/>
    <lineage>
        <taxon>Eukaryota</taxon>
        <taxon>Fungi</taxon>
        <taxon>Dikarya</taxon>
        <taxon>Basidiomycota</taxon>
        <taxon>Agaricomycotina</taxon>
        <taxon>Agaricomycetes</taxon>
        <taxon>Agaricomycetidae</taxon>
        <taxon>Agaricales</taxon>
        <taxon>Marasmiineae</taxon>
        <taxon>Omphalotaceae</taxon>
        <taxon>Collybiopsis</taxon>
        <taxon>Collybiopsis luxurians</taxon>
    </lineage>
</organism>
<feature type="compositionally biased region" description="Basic residues" evidence="1">
    <location>
        <begin position="1"/>
        <end position="14"/>
    </location>
</feature>
<proteinExistence type="predicted"/>
<sequence length="134" mass="14040">MKRIRKLLHRKNKKTNTPGSTPASGNASVQDSCSPQGSVSNVAVLSEPIAGSTQDSGLHSSQQASPEEQSQPKTSTAYRAGQTAGTVTETTIDILAELAPLIPIAGPALSHALKVVSKLIKNSRQQGIERASRN</sequence>
<dbReference type="AlphaFoldDB" id="A0A0D0C6X7"/>
<keyword evidence="3" id="KW-1185">Reference proteome</keyword>
<feature type="compositionally biased region" description="Polar residues" evidence="1">
    <location>
        <begin position="15"/>
        <end position="43"/>
    </location>
</feature>
<evidence type="ECO:0000313" key="2">
    <source>
        <dbReference type="EMBL" id="KIK58269.1"/>
    </source>
</evidence>
<name>A0A0D0C6X7_9AGAR</name>
<reference evidence="2 3" key="1">
    <citation type="submission" date="2014-04" db="EMBL/GenBank/DDBJ databases">
        <title>Evolutionary Origins and Diversification of the Mycorrhizal Mutualists.</title>
        <authorList>
            <consortium name="DOE Joint Genome Institute"/>
            <consortium name="Mycorrhizal Genomics Consortium"/>
            <person name="Kohler A."/>
            <person name="Kuo A."/>
            <person name="Nagy L.G."/>
            <person name="Floudas D."/>
            <person name="Copeland A."/>
            <person name="Barry K.W."/>
            <person name="Cichocki N."/>
            <person name="Veneault-Fourrey C."/>
            <person name="LaButti K."/>
            <person name="Lindquist E.A."/>
            <person name="Lipzen A."/>
            <person name="Lundell T."/>
            <person name="Morin E."/>
            <person name="Murat C."/>
            <person name="Riley R."/>
            <person name="Ohm R."/>
            <person name="Sun H."/>
            <person name="Tunlid A."/>
            <person name="Henrissat B."/>
            <person name="Grigoriev I.V."/>
            <person name="Hibbett D.S."/>
            <person name="Martin F."/>
        </authorList>
    </citation>
    <scope>NUCLEOTIDE SEQUENCE [LARGE SCALE GENOMIC DNA]</scope>
    <source>
        <strain evidence="2 3">FD-317 M1</strain>
    </source>
</reference>
<dbReference type="EMBL" id="KN834786">
    <property type="protein sequence ID" value="KIK58269.1"/>
    <property type="molecule type" value="Genomic_DNA"/>
</dbReference>